<dbReference type="OMA" id="GCIECED"/>
<evidence type="ECO:0000313" key="4">
    <source>
        <dbReference type="Proteomes" id="UP000694892"/>
    </source>
</evidence>
<proteinExistence type="predicted"/>
<feature type="region of interest" description="Disordered" evidence="1">
    <location>
        <begin position="100"/>
        <end position="120"/>
    </location>
</feature>
<dbReference type="InterPro" id="IPR025398">
    <property type="entry name" value="DUF4371"/>
</dbReference>
<dbReference type="PANTHER" id="PTHR45749">
    <property type="match status" value="1"/>
</dbReference>
<feature type="compositionally biased region" description="Polar residues" evidence="1">
    <location>
        <begin position="1"/>
        <end position="10"/>
    </location>
</feature>
<evidence type="ECO:0000256" key="1">
    <source>
        <dbReference type="SAM" id="MobiDB-lite"/>
    </source>
</evidence>
<accession>A0A974E153</accession>
<feature type="domain" description="DUF4371" evidence="2">
    <location>
        <begin position="257"/>
        <end position="413"/>
    </location>
</feature>
<protein>
    <recommendedName>
        <fullName evidence="2">DUF4371 domain-containing protein</fullName>
    </recommendedName>
</protein>
<evidence type="ECO:0000313" key="3">
    <source>
        <dbReference type="EMBL" id="OCU00642.1"/>
    </source>
</evidence>
<sequence length="455" mass="51487">MAEYNHQSGAQKRKKKRDENLKIQKLPKISRFFFAPSVIGESSDSEIPVAEKNISKASPESLFSTTEHGASEHECNVPPSQHLLEDQISIEEGCIECEDDSQKGLNEPGEPSTSCPESAEPSISTAINIDVVGPYPRDNDAEQRCFSQNYYERVTKTGLKLPVIWLCYSPKLNCAYCEPCWLFGDCKKQGFEPAWAKGIQNWKGLSKKISVHESSLAHIEECVVYDRWRSQDTIDKENERQIIREKDFWRQVLKRIINTNSGNFLATIELLAQYDTVLKELLQKPQGTIKYLSPKVQNEVIEILSNHVLKNIISDVEQAQFYSVIMDTTQDISKVDQLSQVIRYVVVERDECMRITQVNIQEAFLGFHAIKDQSAAGIENEIVACIERNEVDISKCRGQGYDGAATMSGIYSGVQARILQREENALYVHCAAHNLNLVLQDAVSDINDDFLLLLM</sequence>
<dbReference type="AlphaFoldDB" id="A0A974E153"/>
<dbReference type="Proteomes" id="UP000694892">
    <property type="component" value="Chromosome 1L"/>
</dbReference>
<feature type="region of interest" description="Disordered" evidence="1">
    <location>
        <begin position="1"/>
        <end position="22"/>
    </location>
</feature>
<dbReference type="EMBL" id="CM004466">
    <property type="protein sequence ID" value="OCU00642.1"/>
    <property type="molecule type" value="Genomic_DNA"/>
</dbReference>
<dbReference type="Pfam" id="PF14291">
    <property type="entry name" value="DUF4371"/>
    <property type="match status" value="1"/>
</dbReference>
<gene>
    <name evidence="3" type="ORF">XELAEV_18006420mg</name>
</gene>
<feature type="compositionally biased region" description="Polar residues" evidence="1">
    <location>
        <begin position="111"/>
        <end position="120"/>
    </location>
</feature>
<organism evidence="3 4">
    <name type="scientific">Xenopus laevis</name>
    <name type="common">African clawed frog</name>
    <dbReference type="NCBI Taxonomy" id="8355"/>
    <lineage>
        <taxon>Eukaryota</taxon>
        <taxon>Metazoa</taxon>
        <taxon>Chordata</taxon>
        <taxon>Craniata</taxon>
        <taxon>Vertebrata</taxon>
        <taxon>Euteleostomi</taxon>
        <taxon>Amphibia</taxon>
        <taxon>Batrachia</taxon>
        <taxon>Anura</taxon>
        <taxon>Pipoidea</taxon>
        <taxon>Pipidae</taxon>
        <taxon>Xenopodinae</taxon>
        <taxon>Xenopus</taxon>
        <taxon>Xenopus</taxon>
    </lineage>
</organism>
<reference evidence="4" key="1">
    <citation type="journal article" date="2016" name="Nature">
        <title>Genome evolution in the allotetraploid frog Xenopus laevis.</title>
        <authorList>
            <person name="Session A.M."/>
            <person name="Uno Y."/>
            <person name="Kwon T."/>
            <person name="Chapman J.A."/>
            <person name="Toyoda A."/>
            <person name="Takahashi S."/>
            <person name="Fukui A."/>
            <person name="Hikosaka A."/>
            <person name="Suzuki A."/>
            <person name="Kondo M."/>
            <person name="van Heeringen S.J."/>
            <person name="Quigley I."/>
            <person name="Heinz S."/>
            <person name="Ogino H."/>
            <person name="Ochi H."/>
            <person name="Hellsten U."/>
            <person name="Lyons J.B."/>
            <person name="Simakov O."/>
            <person name="Putnam N."/>
            <person name="Stites J."/>
            <person name="Kuroki Y."/>
            <person name="Tanaka T."/>
            <person name="Michiue T."/>
            <person name="Watanabe M."/>
            <person name="Bogdanovic O."/>
            <person name="Lister R."/>
            <person name="Georgiou G."/>
            <person name="Paranjpe S.S."/>
            <person name="van Kruijsbergen I."/>
            <person name="Shu S."/>
            <person name="Carlson J."/>
            <person name="Kinoshita T."/>
            <person name="Ohta Y."/>
            <person name="Mawaribuchi S."/>
            <person name="Jenkins J."/>
            <person name="Grimwood J."/>
            <person name="Schmutz J."/>
            <person name="Mitros T."/>
            <person name="Mozaffari S.V."/>
            <person name="Suzuki Y."/>
            <person name="Haramoto Y."/>
            <person name="Yamamoto T.S."/>
            <person name="Takagi C."/>
            <person name="Heald R."/>
            <person name="Miller K."/>
            <person name="Haudenschild C."/>
            <person name="Kitzman J."/>
            <person name="Nakayama T."/>
            <person name="Izutsu Y."/>
            <person name="Robert J."/>
            <person name="Fortriede J."/>
            <person name="Burns K."/>
            <person name="Lotay V."/>
            <person name="Karimi K."/>
            <person name="Yasuoka Y."/>
            <person name="Dichmann D.S."/>
            <person name="Flajnik M.F."/>
            <person name="Houston D.W."/>
            <person name="Shendure J."/>
            <person name="DuPasquier L."/>
            <person name="Vize P.D."/>
            <person name="Zorn A.M."/>
            <person name="Ito M."/>
            <person name="Marcotte E.M."/>
            <person name="Wallingford J.B."/>
            <person name="Ito Y."/>
            <person name="Asashima M."/>
            <person name="Ueno N."/>
            <person name="Matsuda Y."/>
            <person name="Veenstra G.J."/>
            <person name="Fujiyama A."/>
            <person name="Harland R.M."/>
            <person name="Taira M."/>
            <person name="Rokhsar D.S."/>
        </authorList>
    </citation>
    <scope>NUCLEOTIDE SEQUENCE [LARGE SCALE GENOMIC DNA]</scope>
    <source>
        <strain evidence="4">J</strain>
    </source>
</reference>
<dbReference type="PANTHER" id="PTHR45749:SF21">
    <property type="entry name" value="DUF4371 DOMAIN-CONTAINING PROTEIN"/>
    <property type="match status" value="1"/>
</dbReference>
<name>A0A974E153_XENLA</name>
<evidence type="ECO:0000259" key="2">
    <source>
        <dbReference type="Pfam" id="PF14291"/>
    </source>
</evidence>